<organism evidence="3 4">
    <name type="scientific">Streptomyces broussonetiae</name>
    <dbReference type="NCBI Taxonomy" id="2686304"/>
    <lineage>
        <taxon>Bacteria</taxon>
        <taxon>Bacillati</taxon>
        <taxon>Actinomycetota</taxon>
        <taxon>Actinomycetes</taxon>
        <taxon>Kitasatosporales</taxon>
        <taxon>Streptomycetaceae</taxon>
        <taxon>Streptomyces</taxon>
    </lineage>
</organism>
<keyword evidence="4" id="KW-1185">Reference proteome</keyword>
<name>A0A6I6MWJ4_9ACTN</name>
<dbReference type="SUPFAM" id="SSF50156">
    <property type="entry name" value="PDZ domain-like"/>
    <property type="match status" value="1"/>
</dbReference>
<dbReference type="Pfam" id="PF17820">
    <property type="entry name" value="PDZ_6"/>
    <property type="match status" value="1"/>
</dbReference>
<dbReference type="Proteomes" id="UP000436138">
    <property type="component" value="Chromosome"/>
</dbReference>
<evidence type="ECO:0000313" key="3">
    <source>
        <dbReference type="EMBL" id="QHA01980.1"/>
    </source>
</evidence>
<feature type="domain" description="PDZ" evidence="2">
    <location>
        <begin position="138"/>
        <end position="168"/>
    </location>
</feature>
<feature type="non-terminal residue" evidence="3">
    <location>
        <position position="174"/>
    </location>
</feature>
<sequence>MVTPQSAVPDLDAPGPAKPVDFPPDQQWHGPGKVTIRAPQYTRITQVDWRCRGLACPAAIAADGSSATVDIQGGYSWIWPWTVYVAANTDAPLAGGRFSGSLTAEGVTVPLDVNITPGTPGAFGGVTGTVPGGGGVRVRLIDPASNAAAAGFMVNDIITSVDGQSVTSSGAFNV</sequence>
<dbReference type="InterPro" id="IPR041489">
    <property type="entry name" value="PDZ_6"/>
</dbReference>
<dbReference type="KEGG" id="sbro:GQF42_00005"/>
<dbReference type="Gene3D" id="2.30.42.10">
    <property type="match status" value="1"/>
</dbReference>
<feature type="region of interest" description="Disordered" evidence="1">
    <location>
        <begin position="1"/>
        <end position="32"/>
    </location>
</feature>
<evidence type="ECO:0000259" key="2">
    <source>
        <dbReference type="Pfam" id="PF17820"/>
    </source>
</evidence>
<gene>
    <name evidence="3" type="ORF">GQF42_00005</name>
</gene>
<dbReference type="InterPro" id="IPR036034">
    <property type="entry name" value="PDZ_sf"/>
</dbReference>
<reference evidence="3 4" key="1">
    <citation type="submission" date="2019-12" db="EMBL/GenBank/DDBJ databases">
        <title>Streptomyces sp. strain T44 isolated from rhizosphere soil of Broussonetia papyrifera.</title>
        <authorList>
            <person name="Mo P."/>
        </authorList>
    </citation>
    <scope>NUCLEOTIDE SEQUENCE [LARGE SCALE GENOMIC DNA]</scope>
    <source>
        <strain evidence="3 4">T44</strain>
    </source>
</reference>
<dbReference type="AlphaFoldDB" id="A0A6I6MWJ4"/>
<dbReference type="EMBL" id="CP047020">
    <property type="protein sequence ID" value="QHA01980.1"/>
    <property type="molecule type" value="Genomic_DNA"/>
</dbReference>
<accession>A0A6I6MWJ4</accession>
<evidence type="ECO:0000313" key="4">
    <source>
        <dbReference type="Proteomes" id="UP000436138"/>
    </source>
</evidence>
<dbReference type="RefSeq" id="WP_325100272.1">
    <property type="nucleotide sequence ID" value="NZ_CP047020.1"/>
</dbReference>
<protein>
    <submittedName>
        <fullName evidence="3">PDZ domain-containing protein</fullName>
    </submittedName>
</protein>
<proteinExistence type="predicted"/>
<evidence type="ECO:0000256" key="1">
    <source>
        <dbReference type="SAM" id="MobiDB-lite"/>
    </source>
</evidence>